<gene>
    <name evidence="1" type="ORF">KUCAC02_002717</name>
</gene>
<name>A0ACB9XWL0_CHAAC</name>
<accession>A0ACB9XWL0</accession>
<keyword evidence="2" id="KW-1185">Reference proteome</keyword>
<protein>
    <submittedName>
        <fullName evidence="1">Uncharacterized protein</fullName>
    </submittedName>
</protein>
<reference evidence="1" key="1">
    <citation type="submission" date="2022-05" db="EMBL/GenBank/DDBJ databases">
        <title>Chromosome-level genome of Chaenocephalus aceratus.</title>
        <authorList>
            <person name="Park H."/>
        </authorList>
    </citation>
    <scope>NUCLEOTIDE SEQUENCE</scope>
    <source>
        <strain evidence="1">KU_202001</strain>
    </source>
</reference>
<dbReference type="EMBL" id="CM043787">
    <property type="protein sequence ID" value="KAI4831121.1"/>
    <property type="molecule type" value="Genomic_DNA"/>
</dbReference>
<dbReference type="Proteomes" id="UP001057452">
    <property type="component" value="Chromosome 3"/>
</dbReference>
<evidence type="ECO:0000313" key="1">
    <source>
        <dbReference type="EMBL" id="KAI4831121.1"/>
    </source>
</evidence>
<comment type="caution">
    <text evidence="1">The sequence shown here is derived from an EMBL/GenBank/DDBJ whole genome shotgun (WGS) entry which is preliminary data.</text>
</comment>
<proteinExistence type="predicted"/>
<sequence length="217" mass="24925">MHSAVIVFVTSTTCTETLIRYMRFRKDYPELFENLTPEAVRSTIEAGYPVVLPSRDKYGRAVLLFNIENWDLEEITFDEILRAYCVILEKLLENEETQINGFVLVENFRASALQHASGIKPSELKKMVDMLQDSFPARFKAVHVTHQPWYFTTTYNVVKPFMKSKLLERVFVHGDELDNFFKEFDADILPSDFDGKASVTDCLAIATKLFGSEDTAL</sequence>
<organism evidence="1 2">
    <name type="scientific">Chaenocephalus aceratus</name>
    <name type="common">Blackfin icefish</name>
    <name type="synonym">Chaenichthys aceratus</name>
    <dbReference type="NCBI Taxonomy" id="36190"/>
    <lineage>
        <taxon>Eukaryota</taxon>
        <taxon>Metazoa</taxon>
        <taxon>Chordata</taxon>
        <taxon>Craniata</taxon>
        <taxon>Vertebrata</taxon>
        <taxon>Euteleostomi</taxon>
        <taxon>Actinopterygii</taxon>
        <taxon>Neopterygii</taxon>
        <taxon>Teleostei</taxon>
        <taxon>Neoteleostei</taxon>
        <taxon>Acanthomorphata</taxon>
        <taxon>Eupercaria</taxon>
        <taxon>Perciformes</taxon>
        <taxon>Notothenioidei</taxon>
        <taxon>Channichthyidae</taxon>
        <taxon>Chaenocephalus</taxon>
    </lineage>
</organism>
<evidence type="ECO:0000313" key="2">
    <source>
        <dbReference type="Proteomes" id="UP001057452"/>
    </source>
</evidence>